<dbReference type="KEGG" id="tng:GSTEN00002927G001"/>
<sequence>AAQQSDRCARSAVGRRGQRESCGLARHGRGYRVQVPGTTRRCRVYHYILKSRLFIIRPLGARARV</sequence>
<organism evidence="1">
    <name type="scientific">Tetraodon nigroviridis</name>
    <name type="common">Spotted green pufferfish</name>
    <name type="synonym">Chelonodon nigroviridis</name>
    <dbReference type="NCBI Taxonomy" id="99883"/>
    <lineage>
        <taxon>Eukaryota</taxon>
        <taxon>Metazoa</taxon>
        <taxon>Chordata</taxon>
        <taxon>Craniata</taxon>
        <taxon>Vertebrata</taxon>
        <taxon>Euteleostomi</taxon>
        <taxon>Actinopterygii</taxon>
        <taxon>Neopterygii</taxon>
        <taxon>Teleostei</taxon>
        <taxon>Neoteleostei</taxon>
        <taxon>Acanthomorphata</taxon>
        <taxon>Eupercaria</taxon>
        <taxon>Tetraodontiformes</taxon>
        <taxon>Tetradontoidea</taxon>
        <taxon>Tetraodontidae</taxon>
        <taxon>Tetraodon</taxon>
    </lineage>
</organism>
<name>Q4TD88_TETNG</name>
<dbReference type="AlphaFoldDB" id="Q4TD88"/>
<evidence type="ECO:0000313" key="1">
    <source>
        <dbReference type="EMBL" id="CAF89144.1"/>
    </source>
</evidence>
<gene>
    <name evidence="1" type="ORF">GSTENG00002927001</name>
</gene>
<reference evidence="1" key="1">
    <citation type="journal article" date="2004" name="Nature">
        <title>Genome duplication in the teleost fish Tetraodon nigroviridis reveals the early vertebrate proto-karyotype.</title>
        <authorList>
            <person name="Jaillon O."/>
            <person name="Aury J.-M."/>
            <person name="Brunet F."/>
            <person name="Petit J.-L."/>
            <person name="Stange-Thomann N."/>
            <person name="Mauceli E."/>
            <person name="Bouneau L."/>
            <person name="Fischer C."/>
            <person name="Ozouf-Costaz C."/>
            <person name="Bernot A."/>
            <person name="Nicaud S."/>
            <person name="Jaffe D."/>
            <person name="Fisher S."/>
            <person name="Lutfalla G."/>
            <person name="Dossat C."/>
            <person name="Segurens B."/>
            <person name="Dasilva C."/>
            <person name="Salanoubat M."/>
            <person name="Levy M."/>
            <person name="Boudet N."/>
            <person name="Castellano S."/>
            <person name="Anthouard V."/>
            <person name="Jubin C."/>
            <person name="Castelli V."/>
            <person name="Katinka M."/>
            <person name="Vacherie B."/>
            <person name="Biemont C."/>
            <person name="Skalli Z."/>
            <person name="Cattolico L."/>
            <person name="Poulain J."/>
            <person name="De Berardinis V."/>
            <person name="Cruaud C."/>
            <person name="Duprat S."/>
            <person name="Brottier P."/>
            <person name="Coutanceau J.-P."/>
            <person name="Gouzy J."/>
            <person name="Parra G."/>
            <person name="Lardier G."/>
            <person name="Chapple C."/>
            <person name="McKernan K.J."/>
            <person name="McEwan P."/>
            <person name="Bosak S."/>
            <person name="Kellis M."/>
            <person name="Volff J.-N."/>
            <person name="Guigo R."/>
            <person name="Zody M.C."/>
            <person name="Mesirov J."/>
            <person name="Lindblad-Toh K."/>
            <person name="Birren B."/>
            <person name="Nusbaum C."/>
            <person name="Kahn D."/>
            <person name="Robinson-Rechavi M."/>
            <person name="Laudet V."/>
            <person name="Schachter V."/>
            <person name="Quetier F."/>
            <person name="Saurin W."/>
            <person name="Scarpelli C."/>
            <person name="Wincker P."/>
            <person name="Lander E.S."/>
            <person name="Weissenbach J."/>
            <person name="Roest Crollius H."/>
        </authorList>
    </citation>
    <scope>NUCLEOTIDE SEQUENCE [LARGE SCALE GENOMIC DNA]</scope>
</reference>
<dbReference type="EMBL" id="CAAE01006426">
    <property type="protein sequence ID" value="CAF89144.1"/>
    <property type="molecule type" value="Genomic_DNA"/>
</dbReference>
<feature type="non-terminal residue" evidence="1">
    <location>
        <position position="1"/>
    </location>
</feature>
<reference evidence="1" key="2">
    <citation type="submission" date="2004-02" db="EMBL/GenBank/DDBJ databases">
        <authorList>
            <consortium name="Genoscope"/>
            <consortium name="Whitehead Institute Centre for Genome Research"/>
        </authorList>
    </citation>
    <scope>NUCLEOTIDE SEQUENCE</scope>
</reference>
<protein>
    <submittedName>
        <fullName evidence="1">Chromosome undetermined SCAF6426, whole genome shotgun sequence</fullName>
    </submittedName>
</protein>
<proteinExistence type="predicted"/>
<accession>Q4TD88</accession>